<feature type="compositionally biased region" description="Basic residues" evidence="1">
    <location>
        <begin position="713"/>
        <end position="723"/>
    </location>
</feature>
<dbReference type="OrthoDB" id="3556832at2759"/>
<dbReference type="AlphaFoldDB" id="A0A6A5QHE1"/>
<dbReference type="Proteomes" id="UP000800096">
    <property type="component" value="Unassembled WGS sequence"/>
</dbReference>
<dbReference type="EMBL" id="ML979137">
    <property type="protein sequence ID" value="KAF1914116.1"/>
    <property type="molecule type" value="Genomic_DNA"/>
</dbReference>
<proteinExistence type="predicted"/>
<protein>
    <submittedName>
        <fullName evidence="2">Uncharacterized protein</fullName>
    </submittedName>
</protein>
<keyword evidence="3" id="KW-1185">Reference proteome</keyword>
<feature type="region of interest" description="Disordered" evidence="1">
    <location>
        <begin position="473"/>
        <end position="575"/>
    </location>
</feature>
<name>A0A6A5QHE1_AMPQU</name>
<organism evidence="2 3">
    <name type="scientific">Ampelomyces quisqualis</name>
    <name type="common">Powdery mildew agent</name>
    <dbReference type="NCBI Taxonomy" id="50730"/>
    <lineage>
        <taxon>Eukaryota</taxon>
        <taxon>Fungi</taxon>
        <taxon>Dikarya</taxon>
        <taxon>Ascomycota</taxon>
        <taxon>Pezizomycotina</taxon>
        <taxon>Dothideomycetes</taxon>
        <taxon>Pleosporomycetidae</taxon>
        <taxon>Pleosporales</taxon>
        <taxon>Pleosporineae</taxon>
        <taxon>Phaeosphaeriaceae</taxon>
        <taxon>Ampelomyces</taxon>
    </lineage>
</organism>
<feature type="compositionally biased region" description="Polar residues" evidence="1">
    <location>
        <begin position="486"/>
        <end position="502"/>
    </location>
</feature>
<gene>
    <name evidence="2" type="ORF">BDU57DRAFT_454735</name>
</gene>
<evidence type="ECO:0000313" key="2">
    <source>
        <dbReference type="EMBL" id="KAF1914116.1"/>
    </source>
</evidence>
<accession>A0A6A5QHE1</accession>
<feature type="compositionally biased region" description="Polar residues" evidence="1">
    <location>
        <begin position="555"/>
        <end position="568"/>
    </location>
</feature>
<sequence>MPTYHACGVSVRLGVAPLVDTVNPDIVLNKADIDKKRCEEIEQNLLKSELLREKRVSFPGDERDFGLNWLGNVPFMQVQAGHDLFRHDNDDAPEFAATVNPSHLQPRSPIYSTTTSLPGPLALSLHVLSSDRTFASGLDSQNRPHLKIEVLFNGKLSNCFFLPPYEVRSGTKTHHQVFAGYRTDYLAERPWVILPPRVCADGSFARTEDSTAPETRWKDICQALSQEANARGSDRQGNLPPSATFLRALADMEMPHQTKAMHKPNIKSFGVIDVLITAGHGRKVTSGKGYLKAPQRFIDDSFSSDHDLTGESDSNDERPFKRRAITPLILPKSRDSRPVYPVISQTSIEYERKSTMSVPLGAMPAESLFPATPTPLPYSSQFSDQTLGDPRNAPIHVPAYGNAAFPSSPLQQDSLSINRPIRQFLSRIPTSGNGNKKNIPVVDHSWAVPQCITLNSTPASLVESSVYTEIASSRRSSGSSYHPKPEQSSLAHASSTQASNRNALGDGYGSKPTRSLQAPEKDADSVLKIDSIAVGEPAEPSHNADSGTGELNKGPTPQQRTASGTQIRGVQGPKATTFWLDDPEEILRGFAKAQRSKPPVRRKNTASTSVQLKDATQVSETPIVLATSSSSPLSSPPTTPELEARTIMSTTNITSTATPKAGPKDPIAQIDGTLERKMAAPLLPKLTQFPKELDLSATPQLPATSGPIPTTNAKKRKTPHRSPAKPSRNLGRHKTVENPLLNQNCVIAFAESEDKKSEKGVLRQVKSERQGVFKEEYVVFATRFYVPGN</sequence>
<reference evidence="2" key="1">
    <citation type="journal article" date="2020" name="Stud. Mycol.">
        <title>101 Dothideomycetes genomes: a test case for predicting lifestyles and emergence of pathogens.</title>
        <authorList>
            <person name="Haridas S."/>
            <person name="Albert R."/>
            <person name="Binder M."/>
            <person name="Bloem J."/>
            <person name="Labutti K."/>
            <person name="Salamov A."/>
            <person name="Andreopoulos B."/>
            <person name="Baker S."/>
            <person name="Barry K."/>
            <person name="Bills G."/>
            <person name="Bluhm B."/>
            <person name="Cannon C."/>
            <person name="Castanera R."/>
            <person name="Culley D."/>
            <person name="Daum C."/>
            <person name="Ezra D."/>
            <person name="Gonzalez J."/>
            <person name="Henrissat B."/>
            <person name="Kuo A."/>
            <person name="Liang C."/>
            <person name="Lipzen A."/>
            <person name="Lutzoni F."/>
            <person name="Magnuson J."/>
            <person name="Mondo S."/>
            <person name="Nolan M."/>
            <person name="Ohm R."/>
            <person name="Pangilinan J."/>
            <person name="Park H.-J."/>
            <person name="Ramirez L."/>
            <person name="Alfaro M."/>
            <person name="Sun H."/>
            <person name="Tritt A."/>
            <person name="Yoshinaga Y."/>
            <person name="Zwiers L.-H."/>
            <person name="Turgeon B."/>
            <person name="Goodwin S."/>
            <person name="Spatafora J."/>
            <person name="Crous P."/>
            <person name="Grigoriev I."/>
        </authorList>
    </citation>
    <scope>NUCLEOTIDE SEQUENCE</scope>
    <source>
        <strain evidence="2">HMLAC05119</strain>
    </source>
</reference>
<feature type="compositionally biased region" description="Polar residues" evidence="1">
    <location>
        <begin position="697"/>
        <end position="712"/>
    </location>
</feature>
<evidence type="ECO:0000313" key="3">
    <source>
        <dbReference type="Proteomes" id="UP000800096"/>
    </source>
</evidence>
<feature type="region of interest" description="Disordered" evidence="1">
    <location>
        <begin position="697"/>
        <end position="737"/>
    </location>
</feature>
<evidence type="ECO:0000256" key="1">
    <source>
        <dbReference type="SAM" id="MobiDB-lite"/>
    </source>
</evidence>